<sequence length="178" mass="20907">MAIEVNLEKYGYKKKGFLGFSWTAFFFNFFVPLFRLDFLGFFIFISPYLIIAVIVSFILITGVNDENTILVSSVISLILKLISRLVLPFYYNKMYTRKLLKQGYLPPVDDDYSNAILKGTGYLEYTDEDLLDKEKMERYKVIIEEYENERKKDMHTIIIVFALIGVLIAFFYFMASYS</sequence>
<evidence type="ECO:0000313" key="2">
    <source>
        <dbReference type="EMBL" id="ATV71251.1"/>
    </source>
</evidence>
<evidence type="ECO:0000313" key="3">
    <source>
        <dbReference type="Proteomes" id="UP000230781"/>
    </source>
</evidence>
<reference evidence="2 3" key="1">
    <citation type="submission" date="2017-11" db="EMBL/GenBank/DDBJ databases">
        <title>Genome sequencing of Fusobacterium periodonticum KCOM 2555.</title>
        <authorList>
            <person name="Kook J.-K."/>
            <person name="Park S.-N."/>
            <person name="Lim Y.K."/>
        </authorList>
    </citation>
    <scope>NUCLEOTIDE SEQUENCE [LARGE SCALE GENOMIC DNA]</scope>
    <source>
        <strain evidence="2 3">KCOM 2555</strain>
    </source>
</reference>
<accession>A0A2D3PUA7</accession>
<proteinExistence type="predicted"/>
<feature type="transmembrane region" description="Helical" evidence="1">
    <location>
        <begin position="69"/>
        <end position="91"/>
    </location>
</feature>
<feature type="transmembrane region" description="Helical" evidence="1">
    <location>
        <begin position="41"/>
        <end position="63"/>
    </location>
</feature>
<dbReference type="Proteomes" id="UP000230781">
    <property type="component" value="Chromosome"/>
</dbReference>
<keyword evidence="1" id="KW-1133">Transmembrane helix</keyword>
<dbReference type="EMBL" id="CP024704">
    <property type="protein sequence ID" value="ATV71251.1"/>
    <property type="molecule type" value="Genomic_DNA"/>
</dbReference>
<keyword evidence="1" id="KW-0812">Transmembrane</keyword>
<evidence type="ECO:0000256" key="1">
    <source>
        <dbReference type="SAM" id="Phobius"/>
    </source>
</evidence>
<protein>
    <recommendedName>
        <fullName evidence="4">HrgC protein</fullName>
    </recommendedName>
</protein>
<dbReference type="AlphaFoldDB" id="A0A2D3PUA7"/>
<feature type="transmembrane region" description="Helical" evidence="1">
    <location>
        <begin position="156"/>
        <end position="175"/>
    </location>
</feature>
<name>A0A2D3PUA7_9FUSO</name>
<gene>
    <name evidence="2" type="ORF">CTM98_11655</name>
</gene>
<evidence type="ECO:0008006" key="4">
    <source>
        <dbReference type="Google" id="ProtNLM"/>
    </source>
</evidence>
<feature type="transmembrane region" description="Helical" evidence="1">
    <location>
        <begin position="16"/>
        <end position="34"/>
    </location>
</feature>
<dbReference type="RefSeq" id="WP_100027118.1">
    <property type="nucleotide sequence ID" value="NZ_CAUUTF010000046.1"/>
</dbReference>
<keyword evidence="1" id="KW-0472">Membrane</keyword>
<organism evidence="2 3">
    <name type="scientific">Fusobacterium pseudoperiodonticum</name>
    <dbReference type="NCBI Taxonomy" id="2663009"/>
    <lineage>
        <taxon>Bacteria</taxon>
        <taxon>Fusobacteriati</taxon>
        <taxon>Fusobacteriota</taxon>
        <taxon>Fusobacteriia</taxon>
        <taxon>Fusobacteriales</taxon>
        <taxon>Fusobacteriaceae</taxon>
        <taxon>Fusobacterium</taxon>
    </lineage>
</organism>